<dbReference type="PANTHER" id="PTHR32114:SF2">
    <property type="entry name" value="ABC TRANSPORTER ABCH.3"/>
    <property type="match status" value="1"/>
</dbReference>
<sequence length="674" mass="73910">MRLAYVDVCGFRGYRKPVRIEFAESFTIIDGRNGVGKSTVFDAIEFALTGTLSKYKDAKASGQTVADYIWWTGKGPVPEDRYVDVGFDVGGKIASIRRTQFGEPDQQQLAIVSGQLCDSELAPPAPLEQLCSASIIRDEHIAGLSLDLKETERYALLRDALGANDADEWIAKAHQLLAAAKRRTSAAQEAVNAANSAVSQAARRIDEVRANIVADEVMFEAIRRLRAFTDTQASPDRLMGPVRDRIASLNAQADALESLAKRWSEAAHARVRLAELEAIEEQARSERDAAKAALENLIAEGAGAVPSSALASEVRHLIQLISLGRTIGLKDGCCPLCAKGQSHAEFNEGMAIAEAIAARLDEAAAREEQREQAVKAADARLASAERAVATSKAASEQIRAFMQSFDHDRNMLGIPDTIGLDELVGRQAEIRSSVSAARQDLRILETLRLNGELERAQHAEVEAKALLAREQEKFGRARRAEVNASAIHDAARRAASETLDRRLDRVLPLMSELYRRLRPHPVWRDIEYSIRGDVKRFLKLQVGENLNPQFLFSSGQRRATGLAFLLSVNASLAWSRWRSILLDDPVQHVDDFRTVHLAEVAAQLVTEGRQIVCAVEDAALADLLCRRLPVQRSGQAKRVTLGPDSDGALCKLRERDLSPMISRALVTGSQSRVG</sequence>
<dbReference type="Proteomes" id="UP000818323">
    <property type="component" value="Unassembled WGS sequence"/>
</dbReference>
<evidence type="ECO:0000256" key="1">
    <source>
        <dbReference type="SAM" id="Coils"/>
    </source>
</evidence>
<dbReference type="SUPFAM" id="SSF52540">
    <property type="entry name" value="P-loop containing nucleoside triphosphate hydrolases"/>
    <property type="match status" value="1"/>
</dbReference>
<dbReference type="Gene3D" id="3.40.50.300">
    <property type="entry name" value="P-loop containing nucleotide triphosphate hydrolases"/>
    <property type="match status" value="2"/>
</dbReference>
<dbReference type="RefSeq" id="WP_161722568.1">
    <property type="nucleotide sequence ID" value="NZ_JAAAXI010000004.1"/>
</dbReference>
<dbReference type="Pfam" id="PF13476">
    <property type="entry name" value="AAA_23"/>
    <property type="match status" value="1"/>
</dbReference>
<dbReference type="EMBL" id="JAAAXJ010000003">
    <property type="protein sequence ID" value="NBJ24184.1"/>
    <property type="molecule type" value="Genomic_DNA"/>
</dbReference>
<name>A0ABW9Z0J9_9HYPH</name>
<proteinExistence type="predicted"/>
<dbReference type="InterPro" id="IPR038729">
    <property type="entry name" value="Rad50/SbcC_AAA"/>
</dbReference>
<accession>A0ABW9Z0J9</accession>
<evidence type="ECO:0000259" key="2">
    <source>
        <dbReference type="Pfam" id="PF13476"/>
    </source>
</evidence>
<protein>
    <submittedName>
        <fullName evidence="3">AAA family ATPase</fullName>
    </submittedName>
</protein>
<gene>
    <name evidence="3" type="ORF">GR303_07430</name>
</gene>
<evidence type="ECO:0000313" key="4">
    <source>
        <dbReference type="Proteomes" id="UP000818323"/>
    </source>
</evidence>
<keyword evidence="1" id="KW-0175">Coiled coil</keyword>
<comment type="caution">
    <text evidence="3">The sequence shown here is derived from an EMBL/GenBank/DDBJ whole genome shotgun (WGS) entry which is preliminary data.</text>
</comment>
<reference evidence="3 4" key="1">
    <citation type="submission" date="2020-01" db="EMBL/GenBank/DDBJ databases">
        <title>Microvirga sp. nov., an arsenate reduction bacterium isolated from Tibet hotspring sediments.</title>
        <authorList>
            <person name="Yuan C.-G."/>
        </authorList>
    </citation>
    <scope>NUCLEOTIDE SEQUENCE [LARGE SCALE GENOMIC DNA]</scope>
    <source>
        <strain evidence="3 4">SYSU G3D203</strain>
    </source>
</reference>
<keyword evidence="4" id="KW-1185">Reference proteome</keyword>
<evidence type="ECO:0000313" key="3">
    <source>
        <dbReference type="EMBL" id="NBJ24184.1"/>
    </source>
</evidence>
<dbReference type="InterPro" id="IPR027417">
    <property type="entry name" value="P-loop_NTPase"/>
</dbReference>
<feature type="coiled-coil region" evidence="1">
    <location>
        <begin position="246"/>
        <end position="300"/>
    </location>
</feature>
<organism evidence="3 4">
    <name type="scientific">Microvirga arsenatis</name>
    <dbReference type="NCBI Taxonomy" id="2692265"/>
    <lineage>
        <taxon>Bacteria</taxon>
        <taxon>Pseudomonadati</taxon>
        <taxon>Pseudomonadota</taxon>
        <taxon>Alphaproteobacteria</taxon>
        <taxon>Hyphomicrobiales</taxon>
        <taxon>Methylobacteriaceae</taxon>
        <taxon>Microvirga</taxon>
    </lineage>
</organism>
<feature type="domain" description="Rad50/SbcC-type AAA" evidence="2">
    <location>
        <begin position="8"/>
        <end position="92"/>
    </location>
</feature>
<dbReference type="PANTHER" id="PTHR32114">
    <property type="entry name" value="ABC TRANSPORTER ABCH.3"/>
    <property type="match status" value="1"/>
</dbReference>